<evidence type="ECO:0000256" key="5">
    <source>
        <dbReference type="ARBA" id="ARBA00023163"/>
    </source>
</evidence>
<dbReference type="InterPro" id="IPR040240">
    <property type="entry name" value="TAF1"/>
</dbReference>
<dbReference type="PANTHER" id="PTHR13900:SF0">
    <property type="entry name" value="TRANSCRIPTION INITIATION FACTOR TFIID SUBUNIT 1"/>
    <property type="match status" value="1"/>
</dbReference>
<dbReference type="PRINTS" id="PR00503">
    <property type="entry name" value="BROMODOMAIN"/>
</dbReference>
<dbReference type="PROSITE" id="PS00633">
    <property type="entry name" value="BROMODOMAIN_1"/>
    <property type="match status" value="1"/>
</dbReference>
<keyword evidence="11" id="KW-1185">Reference proteome</keyword>
<dbReference type="InterPro" id="IPR018359">
    <property type="entry name" value="Bromodomain_CS"/>
</dbReference>
<feature type="compositionally biased region" description="Basic and acidic residues" evidence="8">
    <location>
        <begin position="1791"/>
        <end position="1801"/>
    </location>
</feature>
<comment type="subcellular location">
    <subcellularLocation>
        <location evidence="1">Nucleus</location>
    </subcellularLocation>
</comment>
<evidence type="ECO:0000256" key="3">
    <source>
        <dbReference type="ARBA" id="ARBA00023015"/>
    </source>
</evidence>
<dbReference type="InterPro" id="IPR041670">
    <property type="entry name" value="Znf-CCHC_6"/>
</dbReference>
<keyword evidence="9" id="KW-1133">Transmembrane helix</keyword>
<accession>A0A914LJK5</accession>
<feature type="compositionally biased region" description="Polar residues" evidence="8">
    <location>
        <begin position="1093"/>
        <end position="1108"/>
    </location>
</feature>
<dbReference type="Proteomes" id="UP000887563">
    <property type="component" value="Unplaced"/>
</dbReference>
<evidence type="ECO:0000256" key="4">
    <source>
        <dbReference type="ARBA" id="ARBA00023117"/>
    </source>
</evidence>
<dbReference type="PROSITE" id="PS50014">
    <property type="entry name" value="BROMODOMAIN_2"/>
    <property type="match status" value="2"/>
</dbReference>
<comment type="similarity">
    <text evidence="2">Belongs to the TAF1 family.</text>
</comment>
<keyword evidence="9" id="KW-0812">Transmembrane</keyword>
<feature type="domain" description="Bromo" evidence="10">
    <location>
        <begin position="1626"/>
        <end position="1696"/>
    </location>
</feature>
<evidence type="ECO:0000259" key="10">
    <source>
        <dbReference type="PROSITE" id="PS50014"/>
    </source>
</evidence>
<dbReference type="GO" id="GO:0005669">
    <property type="term" value="C:transcription factor TFIID complex"/>
    <property type="evidence" value="ECO:0007669"/>
    <property type="project" value="InterPro"/>
</dbReference>
<keyword evidence="5" id="KW-0804">Transcription</keyword>
<feature type="compositionally biased region" description="Basic and acidic residues" evidence="8">
    <location>
        <begin position="1066"/>
        <end position="1084"/>
    </location>
</feature>
<dbReference type="SMART" id="SM00297">
    <property type="entry name" value="BROMO"/>
    <property type="match status" value="2"/>
</dbReference>
<dbReference type="GO" id="GO:0017025">
    <property type="term" value="F:TBP-class protein binding"/>
    <property type="evidence" value="ECO:0007669"/>
    <property type="project" value="InterPro"/>
</dbReference>
<evidence type="ECO:0000256" key="1">
    <source>
        <dbReference type="ARBA" id="ARBA00004123"/>
    </source>
</evidence>
<feature type="region of interest" description="Disordered" evidence="8">
    <location>
        <begin position="1"/>
        <end position="24"/>
    </location>
</feature>
<feature type="region of interest" description="Disordered" evidence="8">
    <location>
        <begin position="1782"/>
        <end position="1801"/>
    </location>
</feature>
<dbReference type="Pfam" id="PF15288">
    <property type="entry name" value="zf-CCHC_6"/>
    <property type="match status" value="1"/>
</dbReference>
<evidence type="ECO:0000313" key="11">
    <source>
        <dbReference type="Proteomes" id="UP000887563"/>
    </source>
</evidence>
<dbReference type="GO" id="GO:0004402">
    <property type="term" value="F:histone acetyltransferase activity"/>
    <property type="evidence" value="ECO:0007669"/>
    <property type="project" value="InterPro"/>
</dbReference>
<protein>
    <submittedName>
        <fullName evidence="12">Bromo domain-containing protein</fullName>
    </submittedName>
</protein>
<feature type="region of interest" description="Disordered" evidence="8">
    <location>
        <begin position="1165"/>
        <end position="1205"/>
    </location>
</feature>
<dbReference type="Gene3D" id="1.20.920.10">
    <property type="entry name" value="Bromodomain-like"/>
    <property type="match status" value="2"/>
</dbReference>
<evidence type="ECO:0000256" key="2">
    <source>
        <dbReference type="ARBA" id="ARBA00009064"/>
    </source>
</evidence>
<sequence length="1872" mass="212849">MTEEATFVHPGSIPNLVTNNSKNAEKQPIKIPSEFIPPSQRADAPLAAIIPPELDDIDPSSLFPDFDQNGILRFSRLFANAKASLKEQIWWTSRTFKKKGEKTKLTAEQEELAAISNLKLTSEIKNEKSAESKESKEGNIEEKKDEKEDVEEELDKERILKSGWDFKLGGLPKKKDCLIDEYELLCAENLEELLSKNKQSQQINEEDEESAPPWRFGPAQIWYDRLGVPSNPANFDYGMKRGKMFTSMSEPKSPVIDDKTFLPVNLIHWEDDIIIDGEQAKEKLIKELSSARLPRCGWIPTSHTRTYKAFMTAWKNKSFIEYLENPAKVTSQSQSGTSSDLKSDARLLIDSQHSIFPFENYELCNSNWEDEIIWDSSNMPSIPKPKVLSLDYEDDPKMFGMPEDAVQDEGSDGLGSKSYSKVEGGGIKKSKLILAQVFKRQRQEEEEQIETQIAQIADKDPFNLSNDDYYMPKNTAEKTSRSLATNSGIQHSLPAQQIHPIFFPFLTSNTQLRNFHRPKLPGRFLHSLVSSRSGGGAPILSLTRHIRMTNQRRERNLSGEGGGFDIFLMREVHDLSGRDGTLLLMEYSEQFPPLLSQPGMASKIRNYYKRKPTKEQETTEYEFGETSFSHTFPFLGKLTTTSTTTTDPSLQVLENNMYRSAIFKHKIPLTDFLLVRTRFGFFLRHFPNLFVVGQEMPLIEVPSPNSKRAKDFGKDFMMSCIYRLFWENDKKPRRVRMDELRRIFPNQDAIIRKNLKQIAEFKRVGVGLEFWVLKDDFRLPSREEVASMITPEMYCAQASMMAAEQRLRDAGYGEKYLHVAENADDSDDQQNIGEEEIKCAPWNTTRAYIAVMKGKSFLDQTGIADPTGCGLGFSFLRVSAKPQKVAKEEVDKEAPKKLVTGTNADLRKLPLKEARQMCREFGLLEEEISQLERWDVIDVIRTLSTQAAQGQKDSQVSRFARGNARLTFADMQNKHKEHCQRIFEKQNKWLANTEPDICDLDWESSGDELYGTQLGKRFVGAYSTTQTLNDAEQRKLEFELEERERLNLQKMIRGEVTKSGASVSDAAKEAVADKQQNKQEKNSEDLQDVFTVPNPQSPGGETTSLLSSGAQRKLKIYRTIKNTDGTESTRVETVIHPQLIEAYVRIRSTRDESFIKVYAQMDEKYKEEKRKERRRQQENARKSKKGDLQQQIQQQIQKSLISEKEKDITERMKMMTAEIGGGPSSLILEQQHQQLISTSPNKIKKIVEKKEKPPPPPKPPKELKITCSACGGIGHMKTNRNCPLYGKEEELASKTVGEICQPPVSRISDILDEEGCSLPSGELIEVDGTRLKISKKLYKHAEKERKNALRLHIPRKILESGGGGIVSKKFGKKAARLSSSSSLTRAIPPGISKQELLASIPSTSNFVPLNEDIQLVSSRKPHPLTINVPTIPPNSSAVTSIGPLSAISSASSTGGGGPFSTGKRRGTLDDADYLVGPQKSVQRRRADPRVSMASLLMEILNELKGFEGSEHFAIPVNIKKVPDYLSIISKPMDLQQIRKNVANNKYELRQQFLSDLTQIIINSSTYNGPNHPITEAARKMVQYATKKLEENDSRLIELEKQINPLLDDDDIVGFSYILLQIVQECKNLPKSVAFHSRVDSKKFPFYNDKIQRPMDLGKIEQNAKEHRYTTIEGFRKDFEQIVENSRLFNGPQSVFTLKAEEILTTCNQLLEKSGEPLAELEFNIQKVLKFRVLPILTEEDSSQNWQTINITKEDVPQLNRIDEEEISSSKKELLSQPKFYVGDDEEEGGEREEVVKEEENNKNEDEIVNLDLSDSDDDEILEKKIQILPTNFKAKTKIITKLFVVTLFILSIIYFFRNYKDFFILIVVNLVF</sequence>
<dbReference type="InterPro" id="IPR036427">
    <property type="entry name" value="Bromodomain-like_sf"/>
</dbReference>
<dbReference type="SUPFAM" id="SSF47370">
    <property type="entry name" value="Bromodomain"/>
    <property type="match status" value="2"/>
</dbReference>
<proteinExistence type="inferred from homology"/>
<keyword evidence="4 7" id="KW-0103">Bromodomain</keyword>
<dbReference type="InterPro" id="IPR001487">
    <property type="entry name" value="Bromodomain"/>
</dbReference>
<dbReference type="Pfam" id="PF00439">
    <property type="entry name" value="Bromodomain"/>
    <property type="match status" value="2"/>
</dbReference>
<dbReference type="Pfam" id="PF12157">
    <property type="entry name" value="DUF3591"/>
    <property type="match status" value="1"/>
</dbReference>
<evidence type="ECO:0000256" key="8">
    <source>
        <dbReference type="SAM" id="MobiDB-lite"/>
    </source>
</evidence>
<feature type="region of interest" description="Disordered" evidence="8">
    <location>
        <begin position="126"/>
        <end position="154"/>
    </location>
</feature>
<evidence type="ECO:0000256" key="9">
    <source>
        <dbReference type="SAM" id="Phobius"/>
    </source>
</evidence>
<name>A0A914LJK5_MELIC</name>
<organism evidence="11 12">
    <name type="scientific">Meloidogyne incognita</name>
    <name type="common">Southern root-knot nematode worm</name>
    <name type="synonym">Oxyuris incognita</name>
    <dbReference type="NCBI Taxonomy" id="6306"/>
    <lineage>
        <taxon>Eukaryota</taxon>
        <taxon>Metazoa</taxon>
        <taxon>Ecdysozoa</taxon>
        <taxon>Nematoda</taxon>
        <taxon>Chromadorea</taxon>
        <taxon>Rhabditida</taxon>
        <taxon>Tylenchina</taxon>
        <taxon>Tylenchomorpha</taxon>
        <taxon>Tylenchoidea</taxon>
        <taxon>Meloidogynidae</taxon>
        <taxon>Meloidogyninae</taxon>
        <taxon>Meloidogyne</taxon>
        <taxon>Meloidogyne incognita group</taxon>
    </lineage>
</organism>
<keyword evidence="3" id="KW-0805">Transcription regulation</keyword>
<dbReference type="GO" id="GO:0016251">
    <property type="term" value="F:RNA polymerase II general transcription initiation factor activity"/>
    <property type="evidence" value="ECO:0007669"/>
    <property type="project" value="InterPro"/>
</dbReference>
<feature type="compositionally biased region" description="Basic and acidic residues" evidence="8">
    <location>
        <begin position="1165"/>
        <end position="1187"/>
    </location>
</feature>
<keyword evidence="9" id="KW-0472">Membrane</keyword>
<keyword evidence="6" id="KW-0539">Nucleus</keyword>
<dbReference type="InterPro" id="IPR022591">
    <property type="entry name" value="TAF1_HAT_dom"/>
</dbReference>
<feature type="domain" description="Bromo" evidence="10">
    <location>
        <begin position="1504"/>
        <end position="1574"/>
    </location>
</feature>
<evidence type="ECO:0000256" key="7">
    <source>
        <dbReference type="PROSITE-ProRule" id="PRU00035"/>
    </source>
</evidence>
<feature type="region of interest" description="Disordered" evidence="8">
    <location>
        <begin position="464"/>
        <end position="483"/>
    </location>
</feature>
<evidence type="ECO:0000313" key="12">
    <source>
        <dbReference type="WBParaSite" id="Minc3s00572g14465"/>
    </source>
</evidence>
<feature type="region of interest" description="Disordered" evidence="8">
    <location>
        <begin position="1057"/>
        <end position="1108"/>
    </location>
</feature>
<feature type="transmembrane region" description="Helical" evidence="9">
    <location>
        <begin position="1838"/>
        <end position="1856"/>
    </location>
</feature>
<feature type="region of interest" description="Disordered" evidence="8">
    <location>
        <begin position="1449"/>
        <end position="1470"/>
    </location>
</feature>
<evidence type="ECO:0000256" key="6">
    <source>
        <dbReference type="ARBA" id="ARBA00023242"/>
    </source>
</evidence>
<dbReference type="GO" id="GO:0051123">
    <property type="term" value="P:RNA polymerase II preinitiation complex assembly"/>
    <property type="evidence" value="ECO:0007669"/>
    <property type="project" value="TreeGrafter"/>
</dbReference>
<dbReference type="WBParaSite" id="Minc3s00572g14465">
    <property type="protein sequence ID" value="Minc3s00572g14465"/>
    <property type="gene ID" value="Minc3s00572g14465"/>
</dbReference>
<feature type="compositionally biased region" description="Basic and acidic residues" evidence="8">
    <location>
        <begin position="126"/>
        <end position="147"/>
    </location>
</feature>
<dbReference type="PANTHER" id="PTHR13900">
    <property type="entry name" value="TRANSCRIPTION INITIATION FACTOR TFIID"/>
    <property type="match status" value="1"/>
</dbReference>
<reference evidence="12" key="1">
    <citation type="submission" date="2022-11" db="UniProtKB">
        <authorList>
            <consortium name="WormBaseParasite"/>
        </authorList>
    </citation>
    <scope>IDENTIFICATION</scope>
</reference>